<dbReference type="PANTHER" id="PTHR30001">
    <property type="entry name" value="RIBONUCLEASE"/>
    <property type="match status" value="1"/>
</dbReference>
<evidence type="ECO:0000313" key="12">
    <source>
        <dbReference type="EMBL" id="ABD43325.1"/>
    </source>
</evidence>
<evidence type="ECO:0000256" key="1">
    <source>
        <dbReference type="ARBA" id="ARBA00001946"/>
    </source>
</evidence>
<dbReference type="STRING" id="212042.APH_0345"/>
<feature type="compositionally biased region" description="Acidic residues" evidence="9">
    <location>
        <begin position="107"/>
        <end position="131"/>
    </location>
</feature>
<evidence type="ECO:0000256" key="8">
    <source>
        <dbReference type="ARBA" id="ARBA00022884"/>
    </source>
</evidence>
<reference evidence="12 13" key="1">
    <citation type="journal article" date="2006" name="PLoS Genet.">
        <title>Comparative genomics of emerging human ehrlichiosis agents.</title>
        <authorList>
            <person name="Dunning Hotopp J.C."/>
            <person name="Lin M."/>
            <person name="Madupu R."/>
            <person name="Crabtree J."/>
            <person name="Angiuoli S.V."/>
            <person name="Eisen J.A."/>
            <person name="Seshadri R."/>
            <person name="Ren Q."/>
            <person name="Wu M."/>
            <person name="Utterback T.R."/>
            <person name="Smith S."/>
            <person name="Lewis M."/>
            <person name="Khouri H."/>
            <person name="Zhang C."/>
            <person name="Niu H."/>
            <person name="Lin Q."/>
            <person name="Ohashi N."/>
            <person name="Zhi N."/>
            <person name="Nelson W."/>
            <person name="Brinkac L.M."/>
            <person name="Dodson R.J."/>
            <person name="Rosovitz M.J."/>
            <person name="Sundaram J."/>
            <person name="Daugherty S.C."/>
            <person name="Davidsen T."/>
            <person name="Durkin A.S."/>
            <person name="Gwinn M."/>
            <person name="Haft D.H."/>
            <person name="Selengut J.D."/>
            <person name="Sullivan S.A."/>
            <person name="Zafar N."/>
            <person name="Zhou L."/>
            <person name="Benahmed F."/>
            <person name="Forberger H."/>
            <person name="Halpin R."/>
            <person name="Mulligan S."/>
            <person name="Robinson J."/>
            <person name="White O."/>
            <person name="Rikihisa Y."/>
            <person name="Tettelin H."/>
        </authorList>
    </citation>
    <scope>NUCLEOTIDE SEQUENCE [LARGE SCALE GENOMIC DNA]</scope>
    <source>
        <strain evidence="12 13">HZ</strain>
    </source>
</reference>
<dbReference type="Gene3D" id="2.40.50.140">
    <property type="entry name" value="Nucleic acid-binding proteins"/>
    <property type="match status" value="1"/>
</dbReference>
<comment type="cofactor">
    <cofactor evidence="1">
        <name>Mg(2+)</name>
        <dbReference type="ChEBI" id="CHEBI:18420"/>
    </cofactor>
</comment>
<keyword evidence="3" id="KW-0540">Nuclease</keyword>
<evidence type="ECO:0000256" key="5">
    <source>
        <dbReference type="ARBA" id="ARBA00022759"/>
    </source>
</evidence>
<feature type="region of interest" description="Disordered" evidence="9">
    <location>
        <begin position="106"/>
        <end position="157"/>
    </location>
</feature>
<dbReference type="InterPro" id="IPR004659">
    <property type="entry name" value="RNase_E/G"/>
</dbReference>
<dbReference type="InterPro" id="IPR019307">
    <property type="entry name" value="RNA-bd_AU-1/RNase_E/G"/>
</dbReference>
<dbReference type="EnsemblBacteria" id="ABD43325">
    <property type="protein sequence ID" value="ABD43325"/>
    <property type="gene ID" value="APH_0345"/>
</dbReference>
<evidence type="ECO:0000256" key="7">
    <source>
        <dbReference type="ARBA" id="ARBA00022842"/>
    </source>
</evidence>
<dbReference type="Proteomes" id="UP000001943">
    <property type="component" value="Chromosome"/>
</dbReference>
<proteinExistence type="predicted"/>
<dbReference type="AlphaFoldDB" id="Q2GKZ9"/>
<keyword evidence="8" id="KW-0694">RNA-binding</keyword>
<dbReference type="HOGENOM" id="CLU_003468_5_1_5"/>
<dbReference type="GO" id="GO:0006364">
    <property type="term" value="P:rRNA processing"/>
    <property type="evidence" value="ECO:0007669"/>
    <property type="project" value="TreeGrafter"/>
</dbReference>
<dbReference type="EMBL" id="CP000235">
    <property type="protein sequence ID" value="ABD43325.1"/>
    <property type="molecule type" value="Genomic_DNA"/>
</dbReference>
<evidence type="ECO:0000256" key="2">
    <source>
        <dbReference type="ARBA" id="ARBA00022490"/>
    </source>
</evidence>
<evidence type="ECO:0000259" key="11">
    <source>
        <dbReference type="Pfam" id="PF20833"/>
    </source>
</evidence>
<evidence type="ECO:0000256" key="6">
    <source>
        <dbReference type="ARBA" id="ARBA00022801"/>
    </source>
</evidence>
<dbReference type="GO" id="GO:0004540">
    <property type="term" value="F:RNA nuclease activity"/>
    <property type="evidence" value="ECO:0007669"/>
    <property type="project" value="InterPro"/>
</dbReference>
<name>Q2GKZ9_ANAPZ</name>
<feature type="domain" description="RNA-binding protein AU-1/Ribonuclease E/G" evidence="10">
    <location>
        <begin position="199"/>
        <end position="469"/>
    </location>
</feature>
<dbReference type="GO" id="GO:0005737">
    <property type="term" value="C:cytoplasm"/>
    <property type="evidence" value="ECO:0007669"/>
    <property type="project" value="TreeGrafter"/>
</dbReference>
<sequence length="636" mass="71497">MCFVSNSGSGKRILIDAVYLDEIRVAVLDEGKVVEFDQELKDRKQLRGGNIYFAVVRRIEPSLQAVFIEYGVGKHGFLPFSEIAVEHYQIPQEEKDVLLKNLYGDNSEQDEHSEEEECTGDAEPSEESSSEDADKVQSLAEEQRAGKRCSEGKNGKGKLVPHKMYKVQNVIKVDQKLMVQITKEERGSKCATFSTYIVLAGRYCIFMPNSGNKNSGISRRIDDCVHRKNLKEFLDEMKLPKEAGVIIRTAGSNRTHKELERDLSYLQSTWDEVKSSFESVTHPSLLYVEADVIKRTLRDFCDENVHDVVVAGSKAFGLVKEYAKSMFGNRLRVRTYKGSIPIFTHYRVNAQILELYTDKIYLPSGGYLVITPTEALVSIDVNSGRMTGEDSIEETAYRTNMEAVKEIARQVNLRGLSGLIVIDFIDMVKYRYCRAVEAEVREAFKGDKAKIQFGYISAFGLMEISRQRVKQSILDSSTVQCHHCKGVGRTRSLESISASILRDVSYVANKNPEKILVVSVVSSVVSHLFNSKRRQIAEIESEFKVLIRLDVDDNLGISDYNIRAEKGYSSLLHEELSSAVVVTADSVKKKEEAAELPAEGTDHQKSLAENVAEVGESVVAVTWVDKWLTRMLSKIS</sequence>
<accession>Q2GKZ9</accession>
<dbReference type="eggNOG" id="COG1530">
    <property type="taxonomic scope" value="Bacteria"/>
</dbReference>
<gene>
    <name evidence="12" type="ordered locus">APH_0345</name>
</gene>
<evidence type="ECO:0000313" key="13">
    <source>
        <dbReference type="Proteomes" id="UP000001943"/>
    </source>
</evidence>
<protein>
    <submittedName>
        <fullName evidence="12">Ribonuclease, Rne/Rng family</fullName>
    </submittedName>
</protein>
<dbReference type="Gene3D" id="3.40.1260.20">
    <property type="entry name" value="Ribonuclease E, catalytic domain"/>
    <property type="match status" value="1"/>
</dbReference>
<keyword evidence="4" id="KW-0479">Metal-binding</keyword>
<keyword evidence="6" id="KW-0378">Hydrolase</keyword>
<keyword evidence="7" id="KW-0460">Magnesium</keyword>
<evidence type="ECO:0000256" key="3">
    <source>
        <dbReference type="ARBA" id="ARBA00022722"/>
    </source>
</evidence>
<organism evidence="12 13">
    <name type="scientific">Anaplasma phagocytophilum (strain HZ)</name>
    <dbReference type="NCBI Taxonomy" id="212042"/>
    <lineage>
        <taxon>Bacteria</taxon>
        <taxon>Pseudomonadati</taxon>
        <taxon>Pseudomonadota</taxon>
        <taxon>Alphaproteobacteria</taxon>
        <taxon>Rickettsiales</taxon>
        <taxon>Anaplasmataceae</taxon>
        <taxon>Anaplasma</taxon>
        <taxon>phagocytophilum group</taxon>
    </lineage>
</organism>
<dbReference type="PANTHER" id="PTHR30001:SF1">
    <property type="entry name" value="RIBONUCLEASE E_G-LIKE PROTEIN, CHLOROPLASTIC"/>
    <property type="match status" value="1"/>
</dbReference>
<dbReference type="NCBIfam" id="TIGR00757">
    <property type="entry name" value="RNaseEG"/>
    <property type="match status" value="1"/>
</dbReference>
<dbReference type="CDD" id="cd04453">
    <property type="entry name" value="S1_RNase_E"/>
    <property type="match status" value="1"/>
</dbReference>
<dbReference type="GO" id="GO:0004519">
    <property type="term" value="F:endonuclease activity"/>
    <property type="evidence" value="ECO:0007669"/>
    <property type="project" value="UniProtKB-KW"/>
</dbReference>
<evidence type="ECO:0000256" key="4">
    <source>
        <dbReference type="ARBA" id="ARBA00022723"/>
    </source>
</evidence>
<dbReference type="GO" id="GO:0003723">
    <property type="term" value="F:RNA binding"/>
    <property type="evidence" value="ECO:0007669"/>
    <property type="project" value="UniProtKB-KW"/>
</dbReference>
<evidence type="ECO:0000259" key="10">
    <source>
        <dbReference type="Pfam" id="PF10150"/>
    </source>
</evidence>
<feature type="compositionally biased region" description="Basic and acidic residues" evidence="9">
    <location>
        <begin position="141"/>
        <end position="154"/>
    </location>
</feature>
<dbReference type="InterPro" id="IPR048583">
    <property type="entry name" value="RNase_E_G_thioredoxin-like"/>
</dbReference>
<dbReference type="SUPFAM" id="SSF50249">
    <property type="entry name" value="Nucleic acid-binding proteins"/>
    <property type="match status" value="1"/>
</dbReference>
<keyword evidence="5" id="KW-0255">Endonuclease</keyword>
<dbReference type="Pfam" id="PF20833">
    <property type="entry name" value="RNase_E_G_Thio"/>
    <property type="match status" value="1"/>
</dbReference>
<feature type="domain" description="RNase E/G thioredoxin-like" evidence="11">
    <location>
        <begin position="480"/>
        <end position="563"/>
    </location>
</feature>
<keyword evidence="13" id="KW-1185">Reference proteome</keyword>
<dbReference type="InterPro" id="IPR012340">
    <property type="entry name" value="NA-bd_OB-fold"/>
</dbReference>
<dbReference type="GO" id="GO:0046872">
    <property type="term" value="F:metal ion binding"/>
    <property type="evidence" value="ECO:0007669"/>
    <property type="project" value="UniProtKB-KW"/>
</dbReference>
<dbReference type="Pfam" id="PF10150">
    <property type="entry name" value="RNase_E_G"/>
    <property type="match status" value="1"/>
</dbReference>
<dbReference type="PaxDb" id="212042-APH_0345"/>
<dbReference type="GO" id="GO:0016787">
    <property type="term" value="F:hydrolase activity"/>
    <property type="evidence" value="ECO:0007669"/>
    <property type="project" value="UniProtKB-KW"/>
</dbReference>
<evidence type="ECO:0000256" key="9">
    <source>
        <dbReference type="SAM" id="MobiDB-lite"/>
    </source>
</evidence>
<dbReference type="KEGG" id="aph:APH_0345"/>
<keyword evidence="2" id="KW-0963">Cytoplasm</keyword>